<organism evidence="1 2">
    <name type="scientific">Actinomyces oris</name>
    <dbReference type="NCBI Taxonomy" id="544580"/>
    <lineage>
        <taxon>Bacteria</taxon>
        <taxon>Bacillati</taxon>
        <taxon>Actinomycetota</taxon>
        <taxon>Actinomycetes</taxon>
        <taxon>Actinomycetales</taxon>
        <taxon>Actinomycetaceae</taxon>
        <taxon>Actinomyces</taxon>
    </lineage>
</organism>
<sequence>MTKQAAEQCADPEVCYYLETTARALDVVKGVRNDVLHARPATMSPGEKQRLYRLGANGRRFWVDDEWLDRKMEEVDQAIKDVNAAQPPFTG</sequence>
<proteinExistence type="predicted"/>
<evidence type="ECO:0000313" key="1">
    <source>
        <dbReference type="EMBL" id="TQD60372.1"/>
    </source>
</evidence>
<dbReference type="AlphaFoldDB" id="A0A508BQD2"/>
<reference evidence="1 2" key="1">
    <citation type="submission" date="2019-06" db="EMBL/GenBank/DDBJ databases">
        <title>Draft genome sequence of Actinomyces oris CCUG 34288T.</title>
        <authorList>
            <person name="Salva-Serra F."/>
            <person name="Cardew S."/>
            <person name="Moore E."/>
        </authorList>
    </citation>
    <scope>NUCLEOTIDE SEQUENCE [LARGE SCALE GENOMIC DNA]</scope>
    <source>
        <strain evidence="1 2">CCUG 34288</strain>
    </source>
</reference>
<accession>A0A508BQD2</accession>
<comment type="caution">
    <text evidence="1">The sequence shown here is derived from an EMBL/GenBank/DDBJ whole genome shotgun (WGS) entry which is preliminary data.</text>
</comment>
<dbReference type="EMBL" id="VICC01000006">
    <property type="protein sequence ID" value="TQD60372.1"/>
    <property type="molecule type" value="Genomic_DNA"/>
</dbReference>
<gene>
    <name evidence="1" type="ORF">FK267_07990</name>
</gene>
<dbReference type="Proteomes" id="UP000317942">
    <property type="component" value="Unassembled WGS sequence"/>
</dbReference>
<evidence type="ECO:0000313" key="2">
    <source>
        <dbReference type="Proteomes" id="UP000317942"/>
    </source>
</evidence>
<dbReference type="RefSeq" id="WP_141406889.1">
    <property type="nucleotide sequence ID" value="NZ_CP066060.1"/>
</dbReference>
<protein>
    <submittedName>
        <fullName evidence="1">Uncharacterized protein</fullName>
    </submittedName>
</protein>
<name>A0A508BQD2_9ACTO</name>
<dbReference type="GeneID" id="64212499"/>